<evidence type="ECO:0000313" key="3">
    <source>
        <dbReference type="Proteomes" id="UP000260874"/>
    </source>
</evidence>
<dbReference type="PROSITE" id="PS51750">
    <property type="entry name" value="BRO_N"/>
    <property type="match status" value="1"/>
</dbReference>
<dbReference type="InterPro" id="IPR003497">
    <property type="entry name" value="BRO_N_domain"/>
</dbReference>
<dbReference type="Proteomes" id="UP000260874">
    <property type="component" value="Unassembled WGS sequence"/>
</dbReference>
<reference evidence="2 3" key="1">
    <citation type="submission" date="2018-08" db="EMBL/GenBank/DDBJ databases">
        <title>A genome reference for cultivated species of the human gut microbiota.</title>
        <authorList>
            <person name="Zou Y."/>
            <person name="Xue W."/>
            <person name="Luo G."/>
        </authorList>
    </citation>
    <scope>NUCLEOTIDE SEQUENCE [LARGE SCALE GENOMIC DNA]</scope>
    <source>
        <strain evidence="2 3">TF09-22</strain>
    </source>
</reference>
<dbReference type="Pfam" id="PF02498">
    <property type="entry name" value="Bro-N"/>
    <property type="match status" value="1"/>
</dbReference>
<evidence type="ECO:0000313" key="2">
    <source>
        <dbReference type="EMBL" id="RGK88078.1"/>
    </source>
</evidence>
<evidence type="ECO:0000259" key="1">
    <source>
        <dbReference type="PROSITE" id="PS51750"/>
    </source>
</evidence>
<comment type="caution">
    <text evidence="2">The sequence shown here is derived from an EMBL/GenBank/DDBJ whole genome shotgun (WGS) entry which is preliminary data.</text>
</comment>
<feature type="domain" description="Bro-N" evidence="1">
    <location>
        <begin position="1"/>
        <end position="116"/>
    </location>
</feature>
<dbReference type="AlphaFoldDB" id="A0A3E4Q6L9"/>
<proteinExistence type="predicted"/>
<dbReference type="RefSeq" id="WP_117703150.1">
    <property type="nucleotide sequence ID" value="NZ_CAXTGQ010000008.1"/>
</dbReference>
<sequence>MNNIKLFQEKKIRSVWNEEEQQWYFSVVDVVGVLTDSVNPTDYLKKMRKRDEELATYLGTTCPQVEMVTDTGKKRKTLAANVQALFRIIQSIPSPKAEPFKLWLAQVGYERVQEIENPELAQERMKELYEQKGYPKDWIDKRLRGIAIRQNLTDEWKERGITEKSGYAILTAEISRATFGLTPSDYKIYKGLTKKNQNLRDHMSDLELIFTMLGERVTTEISQKEKPDTFTKSKQVAQRGGNVAGVAREQAEKELGRSVVSPENFLLDSDKQNDTLELPFLENDE</sequence>
<gene>
    <name evidence="2" type="ORF">DXC91_00455</name>
</gene>
<dbReference type="EMBL" id="QSRB01000001">
    <property type="protein sequence ID" value="RGK88078.1"/>
    <property type="molecule type" value="Genomic_DNA"/>
</dbReference>
<name>A0A3E4Q6L9_BACUN</name>
<protein>
    <submittedName>
        <fullName evidence="2">Phage antirepressor protein</fullName>
    </submittedName>
</protein>
<accession>A0A3E4Q6L9</accession>
<dbReference type="SMART" id="SM01040">
    <property type="entry name" value="Bro-N"/>
    <property type="match status" value="1"/>
</dbReference>
<organism evidence="2 3">
    <name type="scientific">Bacteroides uniformis</name>
    <dbReference type="NCBI Taxonomy" id="820"/>
    <lineage>
        <taxon>Bacteria</taxon>
        <taxon>Pseudomonadati</taxon>
        <taxon>Bacteroidota</taxon>
        <taxon>Bacteroidia</taxon>
        <taxon>Bacteroidales</taxon>
        <taxon>Bacteroidaceae</taxon>
        <taxon>Bacteroides</taxon>
    </lineage>
</organism>